<feature type="compositionally biased region" description="Polar residues" evidence="1">
    <location>
        <begin position="203"/>
        <end position="220"/>
    </location>
</feature>
<feature type="region of interest" description="Disordered" evidence="1">
    <location>
        <begin position="195"/>
        <end position="225"/>
    </location>
</feature>
<keyword evidence="4" id="KW-1185">Reference proteome</keyword>
<dbReference type="SUPFAM" id="SSF81383">
    <property type="entry name" value="F-box domain"/>
    <property type="match status" value="2"/>
</dbReference>
<dbReference type="InterPro" id="IPR036047">
    <property type="entry name" value="F-box-like_dom_sf"/>
</dbReference>
<organism evidence="3 4">
    <name type="scientific">Schizophyllum amplum</name>
    <dbReference type="NCBI Taxonomy" id="97359"/>
    <lineage>
        <taxon>Eukaryota</taxon>
        <taxon>Fungi</taxon>
        <taxon>Dikarya</taxon>
        <taxon>Basidiomycota</taxon>
        <taxon>Agaricomycotina</taxon>
        <taxon>Agaricomycetes</taxon>
        <taxon>Agaricomycetidae</taxon>
        <taxon>Agaricales</taxon>
        <taxon>Schizophyllaceae</taxon>
        <taxon>Schizophyllum</taxon>
    </lineage>
</organism>
<dbReference type="PROSITE" id="PS50181">
    <property type="entry name" value="FBOX"/>
    <property type="match status" value="2"/>
</dbReference>
<protein>
    <recommendedName>
        <fullName evidence="2">F-box domain-containing protein</fullName>
    </recommendedName>
</protein>
<proteinExistence type="predicted"/>
<dbReference type="AlphaFoldDB" id="A0A550C0R9"/>
<evidence type="ECO:0000313" key="4">
    <source>
        <dbReference type="Proteomes" id="UP000320762"/>
    </source>
</evidence>
<name>A0A550C0R9_9AGAR</name>
<reference evidence="3 4" key="1">
    <citation type="journal article" date="2019" name="New Phytol.">
        <title>Comparative genomics reveals unique wood-decay strategies and fruiting body development in the Schizophyllaceae.</title>
        <authorList>
            <person name="Almasi E."/>
            <person name="Sahu N."/>
            <person name="Krizsan K."/>
            <person name="Balint B."/>
            <person name="Kovacs G.M."/>
            <person name="Kiss B."/>
            <person name="Cseklye J."/>
            <person name="Drula E."/>
            <person name="Henrissat B."/>
            <person name="Nagy I."/>
            <person name="Chovatia M."/>
            <person name="Adam C."/>
            <person name="LaButti K."/>
            <person name="Lipzen A."/>
            <person name="Riley R."/>
            <person name="Grigoriev I.V."/>
            <person name="Nagy L.G."/>
        </authorList>
    </citation>
    <scope>NUCLEOTIDE SEQUENCE [LARGE SCALE GENOMIC DNA]</scope>
    <source>
        <strain evidence="3 4">NL-1724</strain>
    </source>
</reference>
<feature type="domain" description="F-box" evidence="2">
    <location>
        <begin position="67"/>
        <end position="116"/>
    </location>
</feature>
<feature type="region of interest" description="Disordered" evidence="1">
    <location>
        <begin position="19"/>
        <end position="67"/>
    </location>
</feature>
<dbReference type="Pfam" id="PF00646">
    <property type="entry name" value="F-box"/>
    <property type="match status" value="2"/>
</dbReference>
<dbReference type="Proteomes" id="UP000320762">
    <property type="component" value="Unassembled WGS sequence"/>
</dbReference>
<dbReference type="SMART" id="SM00256">
    <property type="entry name" value="FBOX"/>
    <property type="match status" value="2"/>
</dbReference>
<evidence type="ECO:0000259" key="2">
    <source>
        <dbReference type="PROSITE" id="PS50181"/>
    </source>
</evidence>
<evidence type="ECO:0000313" key="3">
    <source>
        <dbReference type="EMBL" id="TRM58383.1"/>
    </source>
</evidence>
<sequence>MAGWLSGLMAGWSTTMVRAPRPVDDEDAASSDNENSSIRTTDKEASESCSGNPESRTEPGPRESNSKLALSEFPLDIMYEIFNHLQPEQLFSMSRTNKTLRDALTRKSARSIWRASFQNDKDIPRVPPDLNELQYARLLFDESCMFCSSQNGTNVAWAARVRCCDECLEKRFVNLEKLVDDNLLRFSIQASVPPYDVRPSHDGGSTPSTNSNRRPPTRLTSGRLKKPRGKLAALSEFPLDVMYEIFCYLHPAQLLAVSRTNKTLRGALLRKSARWIWKASFRNVQDIPEPPTDLTEPHYARLMYDKSCMYCLSPNAPYISWKARPSILQTLHEDRIHPDHRPWLALAAIGYIPRAEAARAAKDEIRGIRREFVYERLRELGWGEELEYEESRYCIDRDPLLRIPQRLTHRGWKTIEQELIAYVQALREGRLAKERTAMLHARYDKLAGVYDGYLSVKPLDRVYPVVGDVVTVDHIRAAIENTPVDHFMSCSTMRTLIDNIPQSWFVEWREKADAALVNILSKGLRQPATPADLSLASTHFFYVSSIDANSDVSAKVYPDVLADESVVARGDTSSWEALQRTGYRPWSPAQLLTTRFHLRLARALVKLAGLDPDTATREEMELHDPWFLSQSDSSDSQRSEAIRWPNLMNVLLEKDYIKKLYVLSEEDAAHCRWDFANIALGVKELGDSLVQCRLCAAVLRGQPMYDHLRSTYAWCGDHHHAALRDEVWGLPGARRDAIHEGEFCLVGAYTFPDFDSVSDMDSGSDEESEGRNTGTLTEVYTTTFIFQDEVAEAGL</sequence>
<feature type="compositionally biased region" description="Basic and acidic residues" evidence="1">
    <location>
        <begin position="55"/>
        <end position="65"/>
    </location>
</feature>
<evidence type="ECO:0000256" key="1">
    <source>
        <dbReference type="SAM" id="MobiDB-lite"/>
    </source>
</evidence>
<dbReference type="OrthoDB" id="2322499at2759"/>
<feature type="compositionally biased region" description="Polar residues" evidence="1">
    <location>
        <begin position="30"/>
        <end position="39"/>
    </location>
</feature>
<dbReference type="EMBL" id="VDMD01000036">
    <property type="protein sequence ID" value="TRM58383.1"/>
    <property type="molecule type" value="Genomic_DNA"/>
</dbReference>
<gene>
    <name evidence="3" type="ORF">BD626DRAFT_634065</name>
</gene>
<comment type="caution">
    <text evidence="3">The sequence shown here is derived from an EMBL/GenBank/DDBJ whole genome shotgun (WGS) entry which is preliminary data.</text>
</comment>
<dbReference type="InterPro" id="IPR001810">
    <property type="entry name" value="F-box_dom"/>
</dbReference>
<accession>A0A550C0R9</accession>
<feature type="domain" description="F-box" evidence="2">
    <location>
        <begin position="231"/>
        <end position="284"/>
    </location>
</feature>